<dbReference type="EMBL" id="CP000667">
    <property type="protein sequence ID" value="ABP55844.1"/>
    <property type="molecule type" value="Genomic_DNA"/>
</dbReference>
<dbReference type="KEGG" id="stp:Strop_3412"/>
<sequence length="195" mass="21912">MVGAVGTVAVVGAIGVSWPPQELAGSPWCWCHRRYLGSIGMSRSVAAYINIGLVLAPEWEWDRQRTGWSVEELPRHYDGGWRRRLRFSGLSGNDQWRIADEDSAAQVSARVRQQLDDLMPQLLSLLDRDVVLNRTPDILGPGAWLTRAWILAGEGRTDELEHLLFVERSARTHNSVPVRTVWNYATGRAPDTGQR</sequence>
<name>A4XDM5_SALTO</name>
<proteinExistence type="predicted"/>
<accession>A4XDM5</accession>
<dbReference type="Proteomes" id="UP000000235">
    <property type="component" value="Chromosome"/>
</dbReference>
<evidence type="ECO:0000313" key="2">
    <source>
        <dbReference type="Proteomes" id="UP000000235"/>
    </source>
</evidence>
<dbReference type="InterPro" id="IPR025412">
    <property type="entry name" value="DUF4304"/>
</dbReference>
<keyword evidence="2" id="KW-1185">Reference proteome</keyword>
<dbReference type="HOGENOM" id="CLU_1395448_0_0_11"/>
<reference evidence="2" key="1">
    <citation type="journal article" date="2007" name="Proc. Natl. Acad. Sci. U.S.A.">
        <title>Genome sequencing reveals complex secondary metabolome in the marine actinomycete Salinispora tropica.</title>
        <authorList>
            <person name="Udwary D.W."/>
            <person name="Zeigler L."/>
            <person name="Asolkar R.N."/>
            <person name="Singan V."/>
            <person name="Lapidus A."/>
            <person name="Fenical W."/>
            <person name="Jensen P.R."/>
            <person name="Moore B.S."/>
        </authorList>
    </citation>
    <scope>NUCLEOTIDE SEQUENCE [LARGE SCALE GENOMIC DNA]</scope>
    <source>
        <strain evidence="2">ATCC BAA-916 / DSM 44818 / CNB-440</strain>
    </source>
</reference>
<dbReference type="AlphaFoldDB" id="A4XDM5"/>
<protein>
    <submittedName>
        <fullName evidence="1">Uncharacterized protein</fullName>
    </submittedName>
</protein>
<dbReference type="PATRIC" id="fig|369723.5.peg.3517"/>
<organism evidence="1 2">
    <name type="scientific">Salinispora tropica (strain ATCC BAA-916 / DSM 44818 / JCM 13857 / NBRC 105044 / CNB-440)</name>
    <dbReference type="NCBI Taxonomy" id="369723"/>
    <lineage>
        <taxon>Bacteria</taxon>
        <taxon>Bacillati</taxon>
        <taxon>Actinomycetota</taxon>
        <taxon>Actinomycetes</taxon>
        <taxon>Micromonosporales</taxon>
        <taxon>Micromonosporaceae</taxon>
        <taxon>Salinispora</taxon>
    </lineage>
</organism>
<dbReference type="Pfam" id="PF14137">
    <property type="entry name" value="DUF4304"/>
    <property type="match status" value="1"/>
</dbReference>
<evidence type="ECO:0000313" key="1">
    <source>
        <dbReference type="EMBL" id="ABP55844.1"/>
    </source>
</evidence>
<gene>
    <name evidence="1" type="ordered locus">Strop_3412</name>
</gene>